<organism evidence="1 2">
    <name type="scientific">Chondromyces apiculatus DSM 436</name>
    <dbReference type="NCBI Taxonomy" id="1192034"/>
    <lineage>
        <taxon>Bacteria</taxon>
        <taxon>Pseudomonadati</taxon>
        <taxon>Myxococcota</taxon>
        <taxon>Polyangia</taxon>
        <taxon>Polyangiales</taxon>
        <taxon>Polyangiaceae</taxon>
        <taxon>Chondromyces</taxon>
    </lineage>
</organism>
<dbReference type="Proteomes" id="UP000019678">
    <property type="component" value="Unassembled WGS sequence"/>
</dbReference>
<keyword evidence="2" id="KW-1185">Reference proteome</keyword>
<dbReference type="OrthoDB" id="259915at2"/>
<evidence type="ECO:0000313" key="2">
    <source>
        <dbReference type="Proteomes" id="UP000019678"/>
    </source>
</evidence>
<dbReference type="STRING" id="1192034.CAP_7301"/>
<proteinExistence type="predicted"/>
<sequence>MGFWDRLRGRPTRDDYAQMIIKAMRKKGEDRPIRYEPEGFKLRIGDDSPAISWLANGYDAYLQAPRSRRRAILQRYALGPTPSLADVPLAEILPRLLPRIRDRFFYTALPLRLQIEGISAPRSGLYRPVAEHLALGLVQDLPEHIVEVPEDVFATWNISFEEALHIARENLRALSAEPFERVHHGVYLSPWRDNHDAARLILTDTLRRLLVRGDPVVMVAHRDALIVTGTDDIQGLDVLAALTESYMEDNRAITTIPVCLLDDDTWAPFIPEQGHPLHARFAALRIATLTSEYERQKHLLDALHKEQGNPIFVASHKTRIRDDDDEMRSYCAWTRGVSTLLPHADDLVLVDPDAPEDTRTLLCPWSRATELLGDRMIPVDLYPPRYRVDTFPTDAELAALRKDAS</sequence>
<dbReference type="RefSeq" id="WP_044247881.1">
    <property type="nucleotide sequence ID" value="NZ_ASRX01000063.1"/>
</dbReference>
<dbReference type="eggNOG" id="COG4848">
    <property type="taxonomic scope" value="Bacteria"/>
</dbReference>
<comment type="caution">
    <text evidence="1">The sequence shown here is derived from an EMBL/GenBank/DDBJ whole genome shotgun (WGS) entry which is preliminary data.</text>
</comment>
<dbReference type="Pfam" id="PF07285">
    <property type="entry name" value="DUF1444"/>
    <property type="match status" value="1"/>
</dbReference>
<dbReference type="AlphaFoldDB" id="A0A017SZ12"/>
<gene>
    <name evidence="1" type="ORF">CAP_7301</name>
</gene>
<dbReference type="InterPro" id="IPR010838">
    <property type="entry name" value="DUF1444"/>
</dbReference>
<reference evidence="1 2" key="1">
    <citation type="submission" date="2013-05" db="EMBL/GenBank/DDBJ databases">
        <title>Genome assembly of Chondromyces apiculatus DSM 436.</title>
        <authorList>
            <person name="Sharma G."/>
            <person name="Khatri I."/>
            <person name="Kaur C."/>
            <person name="Mayilraj S."/>
            <person name="Subramanian S."/>
        </authorList>
    </citation>
    <scope>NUCLEOTIDE SEQUENCE [LARGE SCALE GENOMIC DNA]</scope>
    <source>
        <strain evidence="1 2">DSM 436</strain>
    </source>
</reference>
<dbReference type="EMBL" id="ASRX01000063">
    <property type="protein sequence ID" value="EYF02229.1"/>
    <property type="molecule type" value="Genomic_DNA"/>
</dbReference>
<protein>
    <submittedName>
        <fullName evidence="1">Uncharacterized protein</fullName>
    </submittedName>
</protein>
<name>A0A017SZ12_9BACT</name>
<evidence type="ECO:0000313" key="1">
    <source>
        <dbReference type="EMBL" id="EYF02229.1"/>
    </source>
</evidence>
<accession>A0A017SZ12</accession>